<dbReference type="OrthoDB" id="22148at2"/>
<dbReference type="RefSeq" id="WP_011175588.1">
    <property type="nucleotide sequence ID" value="NC_005861.2"/>
</dbReference>
<dbReference type="AlphaFoldDB" id="Q6MCD7"/>
<reference evidence="3 4" key="1">
    <citation type="journal article" date="2004" name="Science">
        <title>Illuminating the evolutionary history of chlamydiae.</title>
        <authorList>
            <person name="Horn M."/>
            <person name="Collingro A."/>
            <person name="Schmitz-Esser S."/>
            <person name="Beier C.L."/>
            <person name="Purkhold U."/>
            <person name="Fartmann B."/>
            <person name="Brandt P."/>
            <person name="Nyakatura G.J."/>
            <person name="Droege M."/>
            <person name="Frishman D."/>
            <person name="Rattei T."/>
            <person name="Mewes H."/>
            <person name="Wagner M."/>
        </authorList>
    </citation>
    <scope>NUCLEOTIDE SEQUENCE [LARGE SCALE GENOMIC DNA]</scope>
    <source>
        <strain evidence="3 4">UWE25</strain>
    </source>
</reference>
<accession>Q6MCD7</accession>
<feature type="transmembrane region" description="Helical" evidence="2">
    <location>
        <begin position="23"/>
        <end position="43"/>
    </location>
</feature>
<dbReference type="EMBL" id="BX908798">
    <property type="protein sequence ID" value="CAF23762.1"/>
    <property type="molecule type" value="Genomic_DNA"/>
</dbReference>
<keyword evidence="2" id="KW-0812">Transmembrane</keyword>
<evidence type="ECO:0000256" key="1">
    <source>
        <dbReference type="SAM" id="Coils"/>
    </source>
</evidence>
<name>Q6MCD7_PARUW</name>
<feature type="transmembrane region" description="Helical" evidence="2">
    <location>
        <begin position="136"/>
        <end position="155"/>
    </location>
</feature>
<dbReference type="Proteomes" id="UP000000529">
    <property type="component" value="Chromosome"/>
</dbReference>
<evidence type="ECO:0000256" key="2">
    <source>
        <dbReference type="SAM" id="Phobius"/>
    </source>
</evidence>
<evidence type="ECO:0000313" key="4">
    <source>
        <dbReference type="Proteomes" id="UP000000529"/>
    </source>
</evidence>
<keyword evidence="4" id="KW-1185">Reference proteome</keyword>
<dbReference type="KEGG" id="pcu:PC_RS05005"/>
<dbReference type="CDD" id="cd22744">
    <property type="entry name" value="OTU"/>
    <property type="match status" value="1"/>
</dbReference>
<keyword evidence="2" id="KW-1133">Transmembrane helix</keyword>
<organism evidence="3 4">
    <name type="scientific">Protochlamydia amoebophila (strain UWE25)</name>
    <dbReference type="NCBI Taxonomy" id="264201"/>
    <lineage>
        <taxon>Bacteria</taxon>
        <taxon>Pseudomonadati</taxon>
        <taxon>Chlamydiota</taxon>
        <taxon>Chlamydiia</taxon>
        <taxon>Parachlamydiales</taxon>
        <taxon>Parachlamydiaceae</taxon>
        <taxon>Candidatus Protochlamydia</taxon>
    </lineage>
</organism>
<feature type="coiled-coil region" evidence="1">
    <location>
        <begin position="67"/>
        <end position="94"/>
    </location>
</feature>
<feature type="coiled-coil region" evidence="1">
    <location>
        <begin position="218"/>
        <end position="252"/>
    </location>
</feature>
<dbReference type="HOGENOM" id="CLU_331165_0_0_0"/>
<dbReference type="eggNOG" id="ENOG5033SXE">
    <property type="taxonomic scope" value="Bacteria"/>
</dbReference>
<dbReference type="STRING" id="264201.pc1038"/>
<protein>
    <submittedName>
        <fullName evidence="3">Uncharacterized protein</fullName>
    </submittedName>
</protein>
<keyword evidence="1" id="KW-0175">Coiled coil</keyword>
<keyword evidence="2" id="KW-0472">Membrane</keyword>
<evidence type="ECO:0000313" key="3">
    <source>
        <dbReference type="EMBL" id="CAF23762.1"/>
    </source>
</evidence>
<sequence>MSNLTVQPSSLGNVYAPQSESLIAFNHVTFIVLNILSLGKYGVRRIVEQQRKIQHIKCKQAKLVSNTRELLERFENLKNKIFTLEKEVQQTDLTLNFDNRIEDINITNEQLKKRSLESILNNEQSLVMQNFAVPRITFLGLLLANIVSIGFYSFYQFRQNKLHIANLKRETENFQVIISQRQIELAKQINNQLNFLRRTKSLKVKIARLPIGNDFFQINEKKERLKWLAQEIERLDSEVKNLAKQNASYEVEKLGSVAFLKCRVKDLENLNTLIIEKAKKMLSKKTLDNPTLALEELKVKIRREQELTQKLFQLKKDLERESADLTPTEKVYSQIGQINQAYARVENQGVIPGDYGLNFDGDFDPSKETEYVKNYKGIKTAREFLEVLYANSFKELVELAKHGKINFNKHLYTVSYEWNCQALYRFMVLKFMTHSRLEENGCRGYLLKLNVDGVSLAAPAPEIVLDCPYGETANSDHLRRINRVVDEFTYAVEPCQNNSLPSYDPESLKRLLVDLSEEEKLHLFNLVMEDLIEEDHPEMINTRKFLQQKDNQRVEKIKTTFQLICNLALTLKTKFGPQHLIILRDLYDDEGVKPFKKFKVETGELKTASTSQTGTIPWTPNHACLDSNLKHVIQDTVKTYQDFYRGLNREAVNPKGQICPTNYVGIDMQYWHKHPYFSPHGCLMSAFSALLTTERELISESTVKQLKNAIAAYLDIPEKAAQFKNQIYNEYKLSIEKYQSYMRGKNYPIINVSNFGDLEIQLMAEVIGVKIAVIIDSGIAARQELNQPLILNEFGLTVPESSYYYFGPNTFEVLYLYKTTLHGNGKTPTYEPLWPKVKKNSALLTPESKSAYDKIYLHAYSNRAF</sequence>
<proteinExistence type="predicted"/>
<gene>
    <name evidence="3" type="ORF">PC_RS05005</name>
</gene>